<dbReference type="InterPro" id="IPR011006">
    <property type="entry name" value="CheY-like_superfamily"/>
</dbReference>
<dbReference type="SMART" id="SM00448">
    <property type="entry name" value="REC"/>
    <property type="match status" value="1"/>
</dbReference>
<dbReference type="InterPro" id="IPR005467">
    <property type="entry name" value="His_kinase_dom"/>
</dbReference>
<dbReference type="PANTHER" id="PTHR43065">
    <property type="entry name" value="SENSOR HISTIDINE KINASE"/>
    <property type="match status" value="1"/>
</dbReference>
<evidence type="ECO:0000259" key="7">
    <source>
        <dbReference type="PROSITE" id="PS50112"/>
    </source>
</evidence>
<dbReference type="SUPFAM" id="SSF55874">
    <property type="entry name" value="ATPase domain of HSP90 chaperone/DNA topoisomerase II/histidine kinase"/>
    <property type="match status" value="1"/>
</dbReference>
<dbReference type="eggNOG" id="COG0784">
    <property type="taxonomic scope" value="Bacteria"/>
</dbReference>
<dbReference type="InterPro" id="IPR003594">
    <property type="entry name" value="HATPase_dom"/>
</dbReference>
<dbReference type="GO" id="GO:0000155">
    <property type="term" value="F:phosphorelay sensor kinase activity"/>
    <property type="evidence" value="ECO:0007669"/>
    <property type="project" value="InterPro"/>
</dbReference>
<dbReference type="InterPro" id="IPR035965">
    <property type="entry name" value="PAS-like_dom_sf"/>
</dbReference>
<dbReference type="AlphaFoldDB" id="A0A0H4X864"/>
<dbReference type="STRING" id="1297742.A176_006682"/>
<dbReference type="InterPro" id="IPR004358">
    <property type="entry name" value="Sig_transdc_His_kin-like_C"/>
</dbReference>
<dbReference type="Gene3D" id="3.30.565.10">
    <property type="entry name" value="Histidine kinase-like ATPase, C-terminal domain"/>
    <property type="match status" value="1"/>
</dbReference>
<evidence type="ECO:0000259" key="6">
    <source>
        <dbReference type="PROSITE" id="PS50110"/>
    </source>
</evidence>
<dbReference type="PATRIC" id="fig|1297742.4.peg.6779"/>
<evidence type="ECO:0000256" key="1">
    <source>
        <dbReference type="ARBA" id="ARBA00000085"/>
    </source>
</evidence>
<gene>
    <name evidence="8" type="ORF">A176_006682</name>
</gene>
<feature type="domain" description="PAS" evidence="7">
    <location>
        <begin position="126"/>
        <end position="168"/>
    </location>
</feature>
<feature type="modified residue" description="4-aspartylphosphate" evidence="4">
    <location>
        <position position="577"/>
    </location>
</feature>
<reference evidence="8 9" key="1">
    <citation type="journal article" date="2016" name="PLoS ONE">
        <title>Complete Genome Sequence and Comparative Genomics of a Novel Myxobacterium Myxococcus hansupus.</title>
        <authorList>
            <person name="Sharma G."/>
            <person name="Narwani T."/>
            <person name="Subramanian S."/>
        </authorList>
    </citation>
    <scope>NUCLEOTIDE SEQUENCE [LARGE SCALE GENOMIC DNA]</scope>
    <source>
        <strain evidence="9">mixupus</strain>
    </source>
</reference>
<dbReference type="CDD" id="cd00130">
    <property type="entry name" value="PAS"/>
    <property type="match status" value="1"/>
</dbReference>
<dbReference type="SUPFAM" id="SSF55785">
    <property type="entry name" value="PYP-like sensor domain (PAS domain)"/>
    <property type="match status" value="2"/>
</dbReference>
<dbReference type="InterPro" id="IPR036890">
    <property type="entry name" value="HATPase_C_sf"/>
</dbReference>
<dbReference type="SUPFAM" id="SSF47384">
    <property type="entry name" value="Homodimeric domain of signal transducing histidine kinase"/>
    <property type="match status" value="1"/>
</dbReference>
<dbReference type="PROSITE" id="PS50112">
    <property type="entry name" value="PAS"/>
    <property type="match status" value="1"/>
</dbReference>
<dbReference type="Proteomes" id="UP000009026">
    <property type="component" value="Chromosome"/>
</dbReference>
<dbReference type="PROSITE" id="PS50110">
    <property type="entry name" value="RESPONSE_REGULATORY"/>
    <property type="match status" value="1"/>
</dbReference>
<dbReference type="NCBIfam" id="TIGR00229">
    <property type="entry name" value="sensory_box"/>
    <property type="match status" value="1"/>
</dbReference>
<evidence type="ECO:0000313" key="8">
    <source>
        <dbReference type="EMBL" id="AKQ69770.1"/>
    </source>
</evidence>
<dbReference type="CDD" id="cd00156">
    <property type="entry name" value="REC"/>
    <property type="match status" value="1"/>
</dbReference>
<dbReference type="Gene3D" id="1.10.287.130">
    <property type="match status" value="1"/>
</dbReference>
<name>A0A0H4X864_9BACT</name>
<dbReference type="PANTHER" id="PTHR43065:SF50">
    <property type="entry name" value="HISTIDINE KINASE"/>
    <property type="match status" value="1"/>
</dbReference>
<dbReference type="RefSeq" id="WP_021781293.1">
    <property type="nucleotide sequence ID" value="NZ_CP012109.1"/>
</dbReference>
<dbReference type="EC" id="2.7.13.3" evidence="2"/>
<evidence type="ECO:0000256" key="2">
    <source>
        <dbReference type="ARBA" id="ARBA00012438"/>
    </source>
</evidence>
<dbReference type="SMART" id="SM00388">
    <property type="entry name" value="HisKA"/>
    <property type="match status" value="1"/>
</dbReference>
<keyword evidence="8" id="KW-0808">Transferase</keyword>
<dbReference type="EMBL" id="CP012109">
    <property type="protein sequence ID" value="AKQ69770.1"/>
    <property type="molecule type" value="Genomic_DNA"/>
</dbReference>
<evidence type="ECO:0000313" key="9">
    <source>
        <dbReference type="Proteomes" id="UP000009026"/>
    </source>
</evidence>
<evidence type="ECO:0000256" key="4">
    <source>
        <dbReference type="PROSITE-ProRule" id="PRU00169"/>
    </source>
</evidence>
<keyword evidence="8" id="KW-0418">Kinase</keyword>
<comment type="catalytic activity">
    <reaction evidence="1">
        <text>ATP + protein L-histidine = ADP + protein N-phospho-L-histidine.</text>
        <dbReference type="EC" id="2.7.13.3"/>
    </reaction>
</comment>
<dbReference type="Gene3D" id="3.40.50.2300">
    <property type="match status" value="1"/>
</dbReference>
<dbReference type="CDD" id="cd00082">
    <property type="entry name" value="HisKA"/>
    <property type="match status" value="1"/>
</dbReference>
<evidence type="ECO:0000256" key="3">
    <source>
        <dbReference type="ARBA" id="ARBA00022553"/>
    </source>
</evidence>
<dbReference type="Gene3D" id="3.30.450.20">
    <property type="entry name" value="PAS domain"/>
    <property type="match status" value="2"/>
</dbReference>
<dbReference type="InterPro" id="IPR013656">
    <property type="entry name" value="PAS_4"/>
</dbReference>
<dbReference type="Pfam" id="PF08448">
    <property type="entry name" value="PAS_4"/>
    <property type="match status" value="2"/>
</dbReference>
<dbReference type="InterPro" id="IPR036097">
    <property type="entry name" value="HisK_dim/P_sf"/>
</dbReference>
<dbReference type="eggNOG" id="COG4191">
    <property type="taxonomic scope" value="Bacteria"/>
</dbReference>
<proteinExistence type="predicted"/>
<accession>A0A0H4X864</accession>
<feature type="domain" description="Histidine kinase" evidence="5">
    <location>
        <begin position="286"/>
        <end position="509"/>
    </location>
</feature>
<dbReference type="SMART" id="SM00091">
    <property type="entry name" value="PAS"/>
    <property type="match status" value="2"/>
</dbReference>
<dbReference type="InterPro" id="IPR001789">
    <property type="entry name" value="Sig_transdc_resp-reg_receiver"/>
</dbReference>
<dbReference type="SUPFAM" id="SSF52172">
    <property type="entry name" value="CheY-like"/>
    <property type="match status" value="1"/>
</dbReference>
<sequence>MLLAALEEAERQQPDGCMLLLAVRDVSGAVEDFQWAWANPAGARALGHAPEALRGQRLRALMPDSGLGRRLNLLRDVVEAGRPAVDDFQEGSAWLQGTAVPLRDGVLLRLRDITSAVRLEEGVRDTLDWVGNVLESTPDAFFSVDADWRVTYVNHEAAALSGRSQEQLFRQILWQACPELLGTRMERELRQVATGAGATIFEWRAAPGRWHEVHAWGANGNVSIFGRDITARKRAEAERDVLLSQEQSGRREAEALVHERTRELMAARERLVQSEKLAMAGQLAAGVGHEINNPLSYVVGNLQFALEQLESITSPTPYAHVSALREAMEALREAKEGAERIRTTVRDLQTFARAEEPRLSPVDVHAALEFGLSMAMPHLGHRARVEKRFGEVPTAMAHETRLGQVFLQLLINAAQAIPEGDVERYEVTLSTWKDAAAVVVEIADNGHGMAPEVLERAFEPFFTTRPMGEGAGLGLSTSLGLVRSMGGELTATSAPGVGSVFQVRLPTTDAAAPDAQPEEGPDVRIRKRVLVVDDEPLLAAVLGRVLGTRHEVVVVHNGREALELLARDPNFDRVFCDLMMDGMTGMDVHDALAVRDPEMLSRFVFMTGGAFSERARAFLQSVPLPRIEKPFELRILHALVDEAPPRAGSQERPAREPGAV</sequence>
<dbReference type="InterPro" id="IPR000014">
    <property type="entry name" value="PAS"/>
</dbReference>
<dbReference type="SMART" id="SM00387">
    <property type="entry name" value="HATPase_c"/>
    <property type="match status" value="1"/>
</dbReference>
<dbReference type="Pfam" id="PF02518">
    <property type="entry name" value="HATPase_c"/>
    <property type="match status" value="1"/>
</dbReference>
<organism evidence="8 9">
    <name type="scientific">Pseudomyxococcus hansupus</name>
    <dbReference type="NCBI Taxonomy" id="1297742"/>
    <lineage>
        <taxon>Bacteria</taxon>
        <taxon>Pseudomonadati</taxon>
        <taxon>Myxococcota</taxon>
        <taxon>Myxococcia</taxon>
        <taxon>Myxococcales</taxon>
        <taxon>Cystobacterineae</taxon>
        <taxon>Myxococcaceae</taxon>
        <taxon>Pseudomyxococcus</taxon>
    </lineage>
</organism>
<keyword evidence="3 4" id="KW-0597">Phosphoprotein</keyword>
<feature type="domain" description="Response regulatory" evidence="6">
    <location>
        <begin position="528"/>
        <end position="644"/>
    </location>
</feature>
<dbReference type="InterPro" id="IPR003661">
    <property type="entry name" value="HisK_dim/P_dom"/>
</dbReference>
<keyword evidence="9" id="KW-1185">Reference proteome</keyword>
<protein>
    <recommendedName>
        <fullName evidence="2">histidine kinase</fullName>
        <ecNumber evidence="2">2.7.13.3</ecNumber>
    </recommendedName>
</protein>
<dbReference type="KEGG" id="mym:A176_006682"/>
<dbReference type="PRINTS" id="PR00344">
    <property type="entry name" value="BCTRLSENSOR"/>
</dbReference>
<dbReference type="Pfam" id="PF00072">
    <property type="entry name" value="Response_reg"/>
    <property type="match status" value="1"/>
</dbReference>
<dbReference type="PROSITE" id="PS50109">
    <property type="entry name" value="HIS_KIN"/>
    <property type="match status" value="1"/>
</dbReference>
<evidence type="ECO:0000259" key="5">
    <source>
        <dbReference type="PROSITE" id="PS50109"/>
    </source>
</evidence>
<dbReference type="Pfam" id="PF00512">
    <property type="entry name" value="HisKA"/>
    <property type="match status" value="1"/>
</dbReference>